<dbReference type="EMBL" id="JAVRRD010000029">
    <property type="protein sequence ID" value="KAK5046584.1"/>
    <property type="molecule type" value="Genomic_DNA"/>
</dbReference>
<feature type="domain" description="NmrA-like" evidence="4">
    <location>
        <begin position="3"/>
        <end position="228"/>
    </location>
</feature>
<dbReference type="GeneID" id="89975511"/>
<dbReference type="InterPro" id="IPR051609">
    <property type="entry name" value="NmrA/Isoflavone_reductase-like"/>
</dbReference>
<protein>
    <recommendedName>
        <fullName evidence="4">NmrA-like domain-containing protein</fullName>
    </recommendedName>
</protein>
<dbReference type="InterPro" id="IPR036291">
    <property type="entry name" value="NAD(P)-bd_dom_sf"/>
</dbReference>
<evidence type="ECO:0000313" key="6">
    <source>
        <dbReference type="Proteomes" id="UP001358417"/>
    </source>
</evidence>
<dbReference type="Pfam" id="PF05368">
    <property type="entry name" value="NmrA"/>
    <property type="match status" value="1"/>
</dbReference>
<dbReference type="Gene3D" id="3.40.50.720">
    <property type="entry name" value="NAD(P)-binding Rossmann-like Domain"/>
    <property type="match status" value="1"/>
</dbReference>
<proteinExistence type="inferred from homology"/>
<dbReference type="GO" id="GO:0016491">
    <property type="term" value="F:oxidoreductase activity"/>
    <property type="evidence" value="ECO:0007669"/>
    <property type="project" value="UniProtKB-KW"/>
</dbReference>
<comment type="caution">
    <text evidence="5">The sequence shown here is derived from an EMBL/GenBank/DDBJ whole genome shotgun (WGS) entry which is preliminary data.</text>
</comment>
<dbReference type="PANTHER" id="PTHR47706">
    <property type="entry name" value="NMRA-LIKE FAMILY PROTEIN"/>
    <property type="match status" value="1"/>
</dbReference>
<dbReference type="RefSeq" id="XP_064702167.1">
    <property type="nucleotide sequence ID" value="XM_064850898.1"/>
</dbReference>
<dbReference type="Gene3D" id="3.90.25.10">
    <property type="entry name" value="UDP-galactose 4-epimerase, domain 1"/>
    <property type="match status" value="1"/>
</dbReference>
<reference evidence="5 6" key="1">
    <citation type="submission" date="2023-08" db="EMBL/GenBank/DDBJ databases">
        <title>Black Yeasts Isolated from many extreme environments.</title>
        <authorList>
            <person name="Coleine C."/>
            <person name="Stajich J.E."/>
            <person name="Selbmann L."/>
        </authorList>
    </citation>
    <scope>NUCLEOTIDE SEQUENCE [LARGE SCALE GENOMIC DNA]</scope>
    <source>
        <strain evidence="5 6">CCFEE 5792</strain>
    </source>
</reference>
<name>A0AAV9N117_9EURO</name>
<accession>A0AAV9N117</accession>
<dbReference type="AlphaFoldDB" id="A0AAV9N117"/>
<evidence type="ECO:0000256" key="2">
    <source>
        <dbReference type="ARBA" id="ARBA00022857"/>
    </source>
</evidence>
<dbReference type="Proteomes" id="UP001358417">
    <property type="component" value="Unassembled WGS sequence"/>
</dbReference>
<comment type="similarity">
    <text evidence="1">Belongs to the NmrA-type oxidoreductase family. Isoflavone reductase subfamily.</text>
</comment>
<dbReference type="PANTHER" id="PTHR47706:SF4">
    <property type="entry name" value="NMRA-LIKE DOMAIN-CONTAINING PROTEIN"/>
    <property type="match status" value="1"/>
</dbReference>
<dbReference type="SUPFAM" id="SSF51735">
    <property type="entry name" value="NAD(P)-binding Rossmann-fold domains"/>
    <property type="match status" value="1"/>
</dbReference>
<keyword evidence="6" id="KW-1185">Reference proteome</keyword>
<sequence length="315" mass="34983">MVKIVLAGGTGNLGREILDALIEKGTHELSVFTRSDGAYPDLEKQGVRVLKVNYDDQDGLTAALKGVEVVLSFVVAQSDPEGMAQKNLIDASVAAEVKRFAPSEWASRSGAGPQYASKDIVSDYLREINKDKRVLEYSLFQLGFFTNYLGSPHKTTKHVQLFNIHVDVENRRAIAPEGDDLKWTFTTVQDVARVVAEAVDYQGIWPEIGGVNGHTLTNAELLKIVEEIRGPISIERVTRADLEAGRLNTTWAPKIEHPSIPPEHRTRELSDKVISRTLLAGLKGSWVVSDEWNKLLPHVKFTKVDEFLRSVNWGS</sequence>
<evidence type="ECO:0000256" key="1">
    <source>
        <dbReference type="ARBA" id="ARBA00005725"/>
    </source>
</evidence>
<dbReference type="InterPro" id="IPR008030">
    <property type="entry name" value="NmrA-like"/>
</dbReference>
<keyword evidence="3" id="KW-0560">Oxidoreductase</keyword>
<evidence type="ECO:0000313" key="5">
    <source>
        <dbReference type="EMBL" id="KAK5046584.1"/>
    </source>
</evidence>
<evidence type="ECO:0000256" key="3">
    <source>
        <dbReference type="ARBA" id="ARBA00023002"/>
    </source>
</evidence>
<gene>
    <name evidence="5" type="ORF">LTR84_007345</name>
</gene>
<organism evidence="5 6">
    <name type="scientific">Exophiala bonariae</name>
    <dbReference type="NCBI Taxonomy" id="1690606"/>
    <lineage>
        <taxon>Eukaryota</taxon>
        <taxon>Fungi</taxon>
        <taxon>Dikarya</taxon>
        <taxon>Ascomycota</taxon>
        <taxon>Pezizomycotina</taxon>
        <taxon>Eurotiomycetes</taxon>
        <taxon>Chaetothyriomycetidae</taxon>
        <taxon>Chaetothyriales</taxon>
        <taxon>Herpotrichiellaceae</taxon>
        <taxon>Exophiala</taxon>
    </lineage>
</organism>
<keyword evidence="2" id="KW-0521">NADP</keyword>
<evidence type="ECO:0000259" key="4">
    <source>
        <dbReference type="Pfam" id="PF05368"/>
    </source>
</evidence>